<proteinExistence type="predicted"/>
<feature type="domain" description="Importin N-terminal" evidence="7">
    <location>
        <begin position="26"/>
        <end position="106"/>
    </location>
</feature>
<dbReference type="EMBL" id="JAUUTY010000004">
    <property type="protein sequence ID" value="KAK1651083.1"/>
    <property type="molecule type" value="Genomic_DNA"/>
</dbReference>
<keyword evidence="3" id="KW-0963">Cytoplasm</keyword>
<dbReference type="GO" id="GO:0031267">
    <property type="term" value="F:small GTPase binding"/>
    <property type="evidence" value="ECO:0007669"/>
    <property type="project" value="InterPro"/>
</dbReference>
<evidence type="ECO:0000256" key="1">
    <source>
        <dbReference type="ARBA" id="ARBA00004496"/>
    </source>
</evidence>
<dbReference type="SUPFAM" id="SSF48371">
    <property type="entry name" value="ARM repeat"/>
    <property type="match status" value="1"/>
</dbReference>
<dbReference type="InterPro" id="IPR001494">
    <property type="entry name" value="Importin-beta_N"/>
</dbReference>
<dbReference type="Pfam" id="PF03810">
    <property type="entry name" value="IBN_N"/>
    <property type="match status" value="1"/>
</dbReference>
<dbReference type="Proteomes" id="UP001231189">
    <property type="component" value="Unassembled WGS sequence"/>
</dbReference>
<evidence type="ECO:0000256" key="2">
    <source>
        <dbReference type="ARBA" id="ARBA00022448"/>
    </source>
</evidence>
<feature type="repeat" description="HEAT" evidence="6">
    <location>
        <begin position="402"/>
        <end position="440"/>
    </location>
</feature>
<dbReference type="GO" id="GO:0006606">
    <property type="term" value="P:protein import into nucleus"/>
    <property type="evidence" value="ECO:0007669"/>
    <property type="project" value="InterPro"/>
</dbReference>
<evidence type="ECO:0000313" key="8">
    <source>
        <dbReference type="EMBL" id="KAK1651083.1"/>
    </source>
</evidence>
<dbReference type="GO" id="GO:0005737">
    <property type="term" value="C:cytoplasm"/>
    <property type="evidence" value="ECO:0007669"/>
    <property type="project" value="UniProtKB-SubCell"/>
</dbReference>
<dbReference type="Pfam" id="PF13513">
    <property type="entry name" value="HEAT_EZ"/>
    <property type="match status" value="1"/>
</dbReference>
<dbReference type="PANTHER" id="PTHR10527">
    <property type="entry name" value="IMPORTIN BETA"/>
    <property type="match status" value="1"/>
</dbReference>
<evidence type="ECO:0000256" key="5">
    <source>
        <dbReference type="ARBA" id="ARBA00022927"/>
    </source>
</evidence>
<dbReference type="InterPro" id="IPR016024">
    <property type="entry name" value="ARM-type_fold"/>
</dbReference>
<dbReference type="InterPro" id="IPR040122">
    <property type="entry name" value="Importin_beta"/>
</dbReference>
<evidence type="ECO:0000259" key="7">
    <source>
        <dbReference type="PROSITE" id="PS50166"/>
    </source>
</evidence>
<dbReference type="Pfam" id="PF25574">
    <property type="entry name" value="TPR_IMB1"/>
    <property type="match status" value="1"/>
</dbReference>
<name>A0AAD8SGC4_LOLMU</name>
<dbReference type="InterPro" id="IPR058584">
    <property type="entry name" value="IMB1_TNPO1-like_TPR"/>
</dbReference>
<keyword evidence="2" id="KW-0813">Transport</keyword>
<keyword evidence="5" id="KW-0653">Protein transport</keyword>
<protein>
    <recommendedName>
        <fullName evidence="7">Importin N-terminal domain-containing protein</fullName>
    </recommendedName>
</protein>
<comment type="subcellular location">
    <subcellularLocation>
        <location evidence="1">Cytoplasm</location>
    </subcellularLocation>
</comment>
<evidence type="ECO:0000256" key="4">
    <source>
        <dbReference type="ARBA" id="ARBA00022737"/>
    </source>
</evidence>
<evidence type="ECO:0000256" key="6">
    <source>
        <dbReference type="PROSITE-ProRule" id="PRU00103"/>
    </source>
</evidence>
<dbReference type="Gene3D" id="1.25.10.10">
    <property type="entry name" value="Leucine-rich Repeat Variant"/>
    <property type="match status" value="1"/>
</dbReference>
<dbReference type="AlphaFoldDB" id="A0AAD8SGC4"/>
<dbReference type="InterPro" id="IPR011989">
    <property type="entry name" value="ARM-like"/>
</dbReference>
<dbReference type="PROSITE" id="PS50077">
    <property type="entry name" value="HEAT_REPEAT"/>
    <property type="match status" value="1"/>
</dbReference>
<keyword evidence="9" id="KW-1185">Reference proteome</keyword>
<dbReference type="SMART" id="SM00913">
    <property type="entry name" value="IBN_N"/>
    <property type="match status" value="1"/>
</dbReference>
<evidence type="ECO:0000313" key="9">
    <source>
        <dbReference type="Proteomes" id="UP001231189"/>
    </source>
</evidence>
<accession>A0AAD8SGC4</accession>
<dbReference type="PROSITE" id="PS50166">
    <property type="entry name" value="IMPORTIN_B_NT"/>
    <property type="match status" value="1"/>
</dbReference>
<dbReference type="InterPro" id="IPR021133">
    <property type="entry name" value="HEAT_type_2"/>
</dbReference>
<reference evidence="8" key="1">
    <citation type="submission" date="2023-07" db="EMBL/GenBank/DDBJ databases">
        <title>A chromosome-level genome assembly of Lolium multiflorum.</title>
        <authorList>
            <person name="Chen Y."/>
            <person name="Copetti D."/>
            <person name="Kolliker R."/>
            <person name="Studer B."/>
        </authorList>
    </citation>
    <scope>NUCLEOTIDE SEQUENCE</scope>
    <source>
        <strain evidence="8">02402/16</strain>
        <tissue evidence="8">Leaf</tissue>
    </source>
</reference>
<gene>
    <name evidence="8" type="ORF">QYE76_068888</name>
</gene>
<keyword evidence="4" id="KW-0677">Repeat</keyword>
<organism evidence="8 9">
    <name type="scientific">Lolium multiflorum</name>
    <name type="common">Italian ryegrass</name>
    <name type="synonym">Lolium perenne subsp. multiflorum</name>
    <dbReference type="NCBI Taxonomy" id="4521"/>
    <lineage>
        <taxon>Eukaryota</taxon>
        <taxon>Viridiplantae</taxon>
        <taxon>Streptophyta</taxon>
        <taxon>Embryophyta</taxon>
        <taxon>Tracheophyta</taxon>
        <taxon>Spermatophyta</taxon>
        <taxon>Magnoliopsida</taxon>
        <taxon>Liliopsida</taxon>
        <taxon>Poales</taxon>
        <taxon>Poaceae</taxon>
        <taxon>BOP clade</taxon>
        <taxon>Pooideae</taxon>
        <taxon>Poodae</taxon>
        <taxon>Poeae</taxon>
        <taxon>Poeae Chloroplast Group 2 (Poeae type)</taxon>
        <taxon>Loliodinae</taxon>
        <taxon>Loliinae</taxon>
        <taxon>Lolium</taxon>
    </lineage>
</organism>
<evidence type="ECO:0000256" key="3">
    <source>
        <dbReference type="ARBA" id="ARBA00022490"/>
    </source>
</evidence>
<comment type="caution">
    <text evidence="8">The sequence shown here is derived from an EMBL/GenBank/DDBJ whole genome shotgun (WGS) entry which is preliminary data.</text>
</comment>
<sequence>MDTDKDILTKLLLDAQDQDDSIRSVAEGKLKQRQEHDFPDFLLSLSAELLKDASPPDCRRLAGIILKNSVEGKYSEHNNRNIKRWINLDELIKSKIKESLLITLGSSAAEARHASSQIIGKLAYIEILSRDWQDLIDILLGNMAHQGASPPLKQATLETLEYVFEEFLGLKQDAIDGVLDAVIRAMNRAEQSSEVCLAAVKALHNVLKFANFANEDCRKRIMTAICNAAKSDEAAIKEGAFGCLTAIVPEYYMVLEPYMETILSLTTEALKGGAEKVALQCIEFWSTICEQVIKLREQKKHFAHVSSTADCRFIEKPLCSLVPVLLGTLLNQEGDVDALNIFTSATTCLGLVARTIGNAIVPLAMQFVEGNIQMAESRSRKAATYALGVILEGPSIDKLAPVVGLLVDRMEDPNIEVRGAAVCTLGRVFELLHSPALAKRFFTDEDFRRIMAVLSKSGKDVPEVSKEVCRAIYFLARELDKKTPFGTRASASAYEALTEVVRVSNIHDYKASIAIRVLMPRIMRRLNTALDAEAITSSDKGNKYNLQALLCDLLLVIIQKLGGSREVDMVKEYAQFVLVLFCRVLTCDCYTARDKAALAIGALARAVGPKFVDLMSIFLQYYNVNLFSPIYLEVIGNIFHVLGDEILPYCDYMMYVLFEGLSERALKPQILACFGEIALAIGKNFEEYLQDVIQKLREADNPRYYDNIFDEDKVDYGSQLRQGIFKAYSGILRGIKDPKSGLKVAADLVEFIEGVCKDENRGASVTYTAVDVLSEFGSTVESWTQGLISEVMK</sequence>